<reference evidence="2 3" key="1">
    <citation type="submission" date="2019-11" db="EMBL/GenBank/DDBJ databases">
        <title>Whole genome sequence of Oryza granulata.</title>
        <authorList>
            <person name="Li W."/>
        </authorList>
    </citation>
    <scope>NUCLEOTIDE SEQUENCE [LARGE SCALE GENOMIC DNA]</scope>
    <source>
        <strain evidence="3">cv. Menghai</strain>
        <tissue evidence="2">Leaf</tissue>
    </source>
</reference>
<dbReference type="Proteomes" id="UP000479710">
    <property type="component" value="Unassembled WGS sequence"/>
</dbReference>
<comment type="caution">
    <text evidence="2">The sequence shown here is derived from an EMBL/GenBank/DDBJ whole genome shotgun (WGS) entry which is preliminary data.</text>
</comment>
<feature type="region of interest" description="Disordered" evidence="1">
    <location>
        <begin position="68"/>
        <end position="97"/>
    </location>
</feature>
<organism evidence="2 3">
    <name type="scientific">Oryza meyeriana var. granulata</name>
    <dbReference type="NCBI Taxonomy" id="110450"/>
    <lineage>
        <taxon>Eukaryota</taxon>
        <taxon>Viridiplantae</taxon>
        <taxon>Streptophyta</taxon>
        <taxon>Embryophyta</taxon>
        <taxon>Tracheophyta</taxon>
        <taxon>Spermatophyta</taxon>
        <taxon>Magnoliopsida</taxon>
        <taxon>Liliopsida</taxon>
        <taxon>Poales</taxon>
        <taxon>Poaceae</taxon>
        <taxon>BOP clade</taxon>
        <taxon>Oryzoideae</taxon>
        <taxon>Oryzeae</taxon>
        <taxon>Oryzinae</taxon>
        <taxon>Oryza</taxon>
        <taxon>Oryza meyeriana</taxon>
    </lineage>
</organism>
<dbReference type="EMBL" id="SPHZ02000012">
    <property type="protein sequence ID" value="KAF0888272.1"/>
    <property type="molecule type" value="Genomic_DNA"/>
</dbReference>
<name>A0A6G1BK87_9ORYZ</name>
<sequence>MHQPQYNCTISTERCISPRKQVICSEKKPTKADQRSSSTRLTMGQYFSSSGQPVAEQYAGSGAAATAAGGGFKWQEQQPEKTAARPRRSRKAMRHAYDASSQDDLVLVVSLDTITKIG</sequence>
<dbReference type="EMBL" id="SPHZ02000012">
    <property type="protein sequence ID" value="KAF0888274.1"/>
    <property type="molecule type" value="Genomic_DNA"/>
</dbReference>
<evidence type="ECO:0000313" key="2">
    <source>
        <dbReference type="EMBL" id="KAF0888272.1"/>
    </source>
</evidence>
<evidence type="ECO:0000256" key="1">
    <source>
        <dbReference type="SAM" id="MobiDB-lite"/>
    </source>
</evidence>
<keyword evidence="3" id="KW-1185">Reference proteome</keyword>
<proteinExistence type="predicted"/>
<dbReference type="OrthoDB" id="687568at2759"/>
<accession>A0A6G1BK87</accession>
<dbReference type="EMBL" id="SPHZ02000012">
    <property type="protein sequence ID" value="KAF0888273.1"/>
    <property type="molecule type" value="Genomic_DNA"/>
</dbReference>
<feature type="compositionally biased region" description="Basic residues" evidence="1">
    <location>
        <begin position="84"/>
        <end position="94"/>
    </location>
</feature>
<protein>
    <submittedName>
        <fullName evidence="2">Uncharacterized protein</fullName>
    </submittedName>
</protein>
<dbReference type="AlphaFoldDB" id="A0A6G1BK87"/>
<evidence type="ECO:0000313" key="3">
    <source>
        <dbReference type="Proteomes" id="UP000479710"/>
    </source>
</evidence>
<gene>
    <name evidence="2" type="ORF">E2562_013718</name>
</gene>